<dbReference type="Pfam" id="PF02373">
    <property type="entry name" value="JmjC"/>
    <property type="match status" value="1"/>
</dbReference>
<evidence type="ECO:0000259" key="16">
    <source>
        <dbReference type="PROSITE" id="PS51011"/>
    </source>
</evidence>
<feature type="domain" description="ARID" evidence="16">
    <location>
        <begin position="143"/>
        <end position="236"/>
    </location>
</feature>
<dbReference type="Gene3D" id="2.30.30.1150">
    <property type="match status" value="1"/>
</dbReference>
<dbReference type="GO" id="GO:0008270">
    <property type="term" value="F:zinc ion binding"/>
    <property type="evidence" value="ECO:0007669"/>
    <property type="project" value="UniProtKB-KW"/>
</dbReference>
<dbReference type="GO" id="GO:0034647">
    <property type="term" value="F:histone H3K4me/H3K4me2/H3K4me3 demethylase activity"/>
    <property type="evidence" value="ECO:0007669"/>
    <property type="project" value="UniProtKB-EC"/>
</dbReference>
<dbReference type="Pfam" id="PF02375">
    <property type="entry name" value="JmjN"/>
    <property type="match status" value="1"/>
</dbReference>
<feature type="region of interest" description="Disordered" evidence="14">
    <location>
        <begin position="1390"/>
        <end position="1409"/>
    </location>
</feature>
<feature type="domain" description="JmjC" evidence="18">
    <location>
        <begin position="513"/>
        <end position="679"/>
    </location>
</feature>
<dbReference type="Gene3D" id="3.30.40.10">
    <property type="entry name" value="Zinc/RING finger domain, C3HC4 (zinc finger)"/>
    <property type="match status" value="1"/>
</dbReference>
<dbReference type="InterPro" id="IPR001606">
    <property type="entry name" value="ARID_dom"/>
</dbReference>
<feature type="domain" description="JmjN" evidence="17">
    <location>
        <begin position="78"/>
        <end position="119"/>
    </location>
</feature>
<dbReference type="InterPro" id="IPR011011">
    <property type="entry name" value="Znf_FYVE_PHD"/>
</dbReference>
<dbReference type="SMART" id="SM00545">
    <property type="entry name" value="JmjN"/>
    <property type="match status" value="1"/>
</dbReference>
<evidence type="ECO:0000256" key="1">
    <source>
        <dbReference type="ARBA" id="ARBA00001954"/>
    </source>
</evidence>
<dbReference type="PROSITE" id="PS50016">
    <property type="entry name" value="ZF_PHD_2"/>
    <property type="match status" value="2"/>
</dbReference>
<feature type="compositionally biased region" description="Basic and acidic residues" evidence="14">
    <location>
        <begin position="1172"/>
        <end position="1188"/>
    </location>
</feature>
<name>A0A0E9NH51_SAICN</name>
<evidence type="ECO:0000259" key="17">
    <source>
        <dbReference type="PROSITE" id="PS51183"/>
    </source>
</evidence>
<dbReference type="STRING" id="698492.A0A0E9NH51"/>
<comment type="catalytic activity">
    <reaction evidence="12">
        <text>N(6),N(6),N(6)-trimethyl-L-lysyl(4)-[histone H3] + 3 2-oxoglutarate + 3 O2 = L-lysyl(4)-[histone H3] + 3 formaldehyde + 3 succinate + 3 CO2</text>
        <dbReference type="Rhea" id="RHEA:60208"/>
        <dbReference type="Rhea" id="RHEA-COMP:15537"/>
        <dbReference type="Rhea" id="RHEA-COMP:15547"/>
        <dbReference type="ChEBI" id="CHEBI:15379"/>
        <dbReference type="ChEBI" id="CHEBI:16526"/>
        <dbReference type="ChEBI" id="CHEBI:16810"/>
        <dbReference type="ChEBI" id="CHEBI:16842"/>
        <dbReference type="ChEBI" id="CHEBI:29969"/>
        <dbReference type="ChEBI" id="CHEBI:30031"/>
        <dbReference type="ChEBI" id="CHEBI:61961"/>
        <dbReference type="EC" id="1.14.11.67"/>
    </reaction>
</comment>
<keyword evidence="9" id="KW-0560">Oxidoreductase</keyword>
<dbReference type="SUPFAM" id="SSF51197">
    <property type="entry name" value="Clavaminate synthase-like"/>
    <property type="match status" value="1"/>
</dbReference>
<dbReference type="GO" id="GO:0032991">
    <property type="term" value="C:protein-containing complex"/>
    <property type="evidence" value="ECO:0007669"/>
    <property type="project" value="UniProtKB-ARBA"/>
</dbReference>
<dbReference type="Gene3D" id="2.60.120.650">
    <property type="entry name" value="Cupin"/>
    <property type="match status" value="1"/>
</dbReference>
<accession>A0A0E9NH51</accession>
<dbReference type="InterPro" id="IPR013637">
    <property type="entry name" value="Lys_sp_deMease-like_dom"/>
</dbReference>
<dbReference type="GO" id="GO:0005634">
    <property type="term" value="C:nucleus"/>
    <property type="evidence" value="ECO:0007669"/>
    <property type="project" value="UniProtKB-SubCell"/>
</dbReference>
<keyword evidence="10" id="KW-0408">Iron</keyword>
<sequence>MKHSTHNRVFRSLQPASVKMKRVQAPVAEGAPGWTNTPVSLGRRGKVPPLEMDSIVMNSPYDEKPKPKGSRALGLEEAPTYRPTKEEFQEPLKYIQSIAEEGKKYGICKIIPPEGWRPTFAVDTERFFFKSRKQELNSMEAKSRTTTNYLDQLYKFHKQHGTQLKSLPLIDKRPLDLYQLKKEVETRGGYNYVCDKKKWAEVGRALGYTGKIMTSLSTSLKASYQKYILPYEVYLVRAKPSVMRQREAENGMRSPAGGMKTPQASPPGTGKTGLNATPMKTEDVTMTDADTFSRKRPAEEVPSVAEVEARIKAGNPEILKEVAAQEKALEERHAKRAKIDVVPAVTGGSVAPHAPVTPSKLPNEANMAKPGENCEACGRGDHAPSILLCDGCDSGYHMGCLDPPLKSIPKNEWYCPKCLVGTGEFGFEDGGEYSLAEFQTKADDYKIKHFAKRLPLDPVTGQRIEITENMVEREFWRLIENPEVSVEVEYGADVHVTAHGSAFPTVERQPTDPYSTDPWNLNVMPLANDSLFRHIKSDVSGMTVPWIYVGMCFSTFCWHSEDHWTYSINYQHFGETKTWYGIPGEDADKFEAAMKKSVPDLFEQQPDLLFQLVTMMSPEKLRKEGVRVYAIDQRANQFVVTFPNAYHAGFNHGFNFNEAVNFAPSDWEPWGRACAKRYQEYRRMPVFSHDEMLMTAAAMDTSVETAQWLSKALEAMVKDETARRDLLRVQVPGLKEKVDEIELADDANYQCGVCKVYTFLAQVTCGQGCTSKVVCTSHVSELCDCEVNTRVYRLRYSDKYLEDLVYAVDYRANASRIWDGKLKTLLSNTAKPSLKELKALLSEGQKIPGDLSGLPILKGFVDRATEWVAEASEFLARKPQNRRKSEKVRKLTKAQERKEEEQRKPEYVQRLLSQAESLPFDCPEIGLLREKIVAINAYRVHAIKAIGQAGITKVELEEVIEAGRSVNVDLAETELLERYVAQLNWLDKAAEASKERLTAKQLGELLSESETLEMPENNEHVVHLRTKKDAGERWDEAVKQLLAMDNIPMAQLMALSEQAGQLPVDQEIFQKVEGIIARTRDTHRIILDLLERSRNPDPNQRPNSAEVDVVKKDLEDLNVKTPEATLLEKEAHRVDDWIRKGKRLFGKANAPLEILGTHLSFVEKVNDNCFSLDDKPRSPVEPSSREASPEAETINETGPERAKEGKDVFCLCRTPESGLMIECGVCHEWYHGRCLKMNRKKLKDEDTYTCPVCDYRVTIPRQSDRPRLDDLHQLAADALYLPFMPKELSTLRRIVDTAQKFRNVVTTFLHTTLCLTAAELPIIKFYLRKIEGAEVLLDNETNYFRAKVHEWMPIADEAPEAIGESKSTRKPRLSKKAKMMMEAQANGTMPVEMTPTATPQAKPPPAKAETPMNPPYLQQHSVSHSPSPYASTPMHTIQICNKCAHGWAPHEQTQMLVCQVCNGPFHPHCANAPSSMVGKPYICEGCCGKLGQPYAYATTPPAATPPYGQEHGSYQYGGADAQANGHTSNILAAIASQGMPNEFLNAFKDGAQQAPESAREQLDELTGYSHGAGPDAAHGLSTEDIANEFLSV</sequence>
<dbReference type="Pfam" id="PF02928">
    <property type="entry name" value="zf-C5HC2"/>
    <property type="match status" value="1"/>
</dbReference>
<feature type="domain" description="PHD-type" evidence="15">
    <location>
        <begin position="371"/>
        <end position="421"/>
    </location>
</feature>
<dbReference type="PROSITE" id="PS51011">
    <property type="entry name" value="ARID"/>
    <property type="match status" value="1"/>
</dbReference>
<evidence type="ECO:0000259" key="15">
    <source>
        <dbReference type="PROSITE" id="PS50016"/>
    </source>
</evidence>
<dbReference type="InterPro" id="IPR036431">
    <property type="entry name" value="ARID_dom_sf"/>
</dbReference>
<reference evidence="19 20" key="2">
    <citation type="journal article" date="2014" name="J. Gen. Appl. Microbiol.">
        <title>The early diverging ascomycetous budding yeast Saitoella complicata has three histone deacetylases belonging to the Clr6, Hos2, and Rpd3 lineages.</title>
        <authorList>
            <person name="Nishida H."/>
            <person name="Matsumoto T."/>
            <person name="Kondo S."/>
            <person name="Hamamoto M."/>
            <person name="Yoshikawa H."/>
        </authorList>
    </citation>
    <scope>NUCLEOTIDE SEQUENCE [LARGE SCALE GENOMIC DNA]</scope>
    <source>
        <strain evidence="19 20">NRRL Y-17804</strain>
    </source>
</reference>
<feature type="region of interest" description="Disordered" evidence="14">
    <location>
        <begin position="1172"/>
        <end position="1200"/>
    </location>
</feature>
<dbReference type="PROSITE" id="PS51183">
    <property type="entry name" value="JMJN"/>
    <property type="match status" value="1"/>
</dbReference>
<evidence type="ECO:0000256" key="8">
    <source>
        <dbReference type="ARBA" id="ARBA00022833"/>
    </source>
</evidence>
<evidence type="ECO:0000256" key="2">
    <source>
        <dbReference type="ARBA" id="ARBA00004123"/>
    </source>
</evidence>
<keyword evidence="5" id="KW-0479">Metal-binding</keyword>
<dbReference type="InterPro" id="IPR003347">
    <property type="entry name" value="JmjC_dom"/>
</dbReference>
<evidence type="ECO:0000256" key="5">
    <source>
        <dbReference type="ARBA" id="ARBA00022723"/>
    </source>
</evidence>
<keyword evidence="7 13" id="KW-0863">Zinc-finger</keyword>
<comment type="subcellular location">
    <subcellularLocation>
        <location evidence="2">Nucleus</location>
    </subcellularLocation>
</comment>
<dbReference type="InterPro" id="IPR048615">
    <property type="entry name" value="KDM5_C-hel"/>
</dbReference>
<dbReference type="OMA" id="GFDQVCK"/>
<dbReference type="InterPro" id="IPR004198">
    <property type="entry name" value="Znf_C5HC2"/>
</dbReference>
<dbReference type="SMART" id="SM01014">
    <property type="entry name" value="ARID"/>
    <property type="match status" value="1"/>
</dbReference>
<organism evidence="19 20">
    <name type="scientific">Saitoella complicata (strain BCRC 22490 / CBS 7301 / JCM 7358 / NBRC 10748 / NRRL Y-17804)</name>
    <dbReference type="NCBI Taxonomy" id="698492"/>
    <lineage>
        <taxon>Eukaryota</taxon>
        <taxon>Fungi</taxon>
        <taxon>Dikarya</taxon>
        <taxon>Ascomycota</taxon>
        <taxon>Taphrinomycotina</taxon>
        <taxon>Taphrinomycotina incertae sedis</taxon>
        <taxon>Saitoella</taxon>
    </lineage>
</organism>
<dbReference type="PROSITE" id="PS01359">
    <property type="entry name" value="ZF_PHD_1"/>
    <property type="match status" value="2"/>
</dbReference>
<dbReference type="SMART" id="SM00558">
    <property type="entry name" value="JmjC"/>
    <property type="match status" value="1"/>
</dbReference>
<feature type="domain" description="PHD-type" evidence="15">
    <location>
        <begin position="1207"/>
        <end position="1256"/>
    </location>
</feature>
<feature type="region of interest" description="Disordered" evidence="14">
    <location>
        <begin position="885"/>
        <end position="904"/>
    </location>
</feature>
<evidence type="ECO:0000256" key="11">
    <source>
        <dbReference type="ARBA" id="ARBA00023242"/>
    </source>
</evidence>
<dbReference type="FunFam" id="1.10.150.60:FF:000016">
    <property type="entry name" value="Putative Lysine-specific demethylase 5B"/>
    <property type="match status" value="1"/>
</dbReference>
<dbReference type="GO" id="GO:0003677">
    <property type="term" value="F:DNA binding"/>
    <property type="evidence" value="ECO:0007669"/>
    <property type="project" value="InterPro"/>
</dbReference>
<dbReference type="PANTHER" id="PTHR10694">
    <property type="entry name" value="LYSINE-SPECIFIC DEMETHYLASE"/>
    <property type="match status" value="1"/>
</dbReference>
<dbReference type="Pfam" id="PF21323">
    <property type="entry name" value="KDM5_C-hel"/>
    <property type="match status" value="1"/>
</dbReference>
<dbReference type="Pfam" id="PF01388">
    <property type="entry name" value="ARID"/>
    <property type="match status" value="1"/>
</dbReference>
<dbReference type="SMART" id="SM00249">
    <property type="entry name" value="PHD"/>
    <property type="match status" value="3"/>
</dbReference>
<dbReference type="InterPro" id="IPR019786">
    <property type="entry name" value="Zinc_finger_PHD-type_CS"/>
</dbReference>
<dbReference type="InterPro" id="IPR019787">
    <property type="entry name" value="Znf_PHD-finger"/>
</dbReference>
<evidence type="ECO:0000256" key="9">
    <source>
        <dbReference type="ARBA" id="ARBA00023002"/>
    </source>
</evidence>
<proteinExistence type="inferred from homology"/>
<evidence type="ECO:0000256" key="4">
    <source>
        <dbReference type="ARBA" id="ARBA00012902"/>
    </source>
</evidence>
<reference evidence="19 20" key="3">
    <citation type="journal article" date="2015" name="Genome Announc.">
        <title>Draft Genome Sequence of the Archiascomycetous Yeast Saitoella complicata.</title>
        <authorList>
            <person name="Yamauchi K."/>
            <person name="Kondo S."/>
            <person name="Hamamoto M."/>
            <person name="Takahashi Y."/>
            <person name="Ogura Y."/>
            <person name="Hayashi T."/>
            <person name="Nishida H."/>
        </authorList>
    </citation>
    <scope>NUCLEOTIDE SEQUENCE [LARGE SCALE GENOMIC DNA]</scope>
    <source>
        <strain evidence="19 20">NRRL Y-17804</strain>
    </source>
</reference>
<comment type="similarity">
    <text evidence="3">Belongs to the JARID1 histone demethylase family.</text>
</comment>
<evidence type="ECO:0000259" key="18">
    <source>
        <dbReference type="PROSITE" id="PS51184"/>
    </source>
</evidence>
<evidence type="ECO:0000256" key="3">
    <source>
        <dbReference type="ARBA" id="ARBA00006801"/>
    </source>
</evidence>
<dbReference type="FunFam" id="2.60.120.650:FF:000014">
    <property type="entry name" value="PHD transcription factor (Rum1)"/>
    <property type="match status" value="1"/>
</dbReference>
<evidence type="ECO:0000256" key="12">
    <source>
        <dbReference type="ARBA" id="ARBA00048734"/>
    </source>
</evidence>
<evidence type="ECO:0000313" key="20">
    <source>
        <dbReference type="Proteomes" id="UP000033140"/>
    </source>
</evidence>
<keyword evidence="20" id="KW-1185">Reference proteome</keyword>
<dbReference type="Pfam" id="PF00628">
    <property type="entry name" value="PHD"/>
    <property type="match status" value="2"/>
</dbReference>
<evidence type="ECO:0000256" key="7">
    <source>
        <dbReference type="ARBA" id="ARBA00022771"/>
    </source>
</evidence>
<dbReference type="InterPro" id="IPR001965">
    <property type="entry name" value="Znf_PHD"/>
</dbReference>
<comment type="caution">
    <text evidence="19">The sequence shown here is derived from an EMBL/GenBank/DDBJ whole genome shotgun (WGS) entry which is preliminary data.</text>
</comment>
<dbReference type="CDD" id="cd15519">
    <property type="entry name" value="PHD1_Lid2p_like"/>
    <property type="match status" value="1"/>
</dbReference>
<feature type="region of interest" description="Disordered" evidence="14">
    <location>
        <begin position="245"/>
        <end position="278"/>
    </location>
</feature>
<evidence type="ECO:0000256" key="10">
    <source>
        <dbReference type="ARBA" id="ARBA00023004"/>
    </source>
</evidence>
<dbReference type="InterPro" id="IPR003349">
    <property type="entry name" value="JmjN"/>
</dbReference>
<evidence type="ECO:0000256" key="6">
    <source>
        <dbReference type="ARBA" id="ARBA00022737"/>
    </source>
</evidence>
<dbReference type="CDD" id="cd15518">
    <property type="entry name" value="PHD_Ecm5p_Lid2p_like"/>
    <property type="match status" value="1"/>
</dbReference>
<evidence type="ECO:0000313" key="19">
    <source>
        <dbReference type="EMBL" id="GAO49138.1"/>
    </source>
</evidence>
<dbReference type="Gene3D" id="1.10.150.60">
    <property type="entry name" value="ARID DNA-binding domain"/>
    <property type="match status" value="1"/>
</dbReference>
<keyword evidence="6" id="KW-0677">Repeat</keyword>
<dbReference type="SUPFAM" id="SSF46774">
    <property type="entry name" value="ARID-like"/>
    <property type="match status" value="1"/>
</dbReference>
<dbReference type="PANTHER" id="PTHR10694:SF33">
    <property type="entry name" value="LYSINE-SPECIFIC DEMETHYLASE 5"/>
    <property type="match status" value="1"/>
</dbReference>
<gene>
    <name evidence="19" type="ORF">G7K_3296-t1</name>
</gene>
<reference evidence="19 20" key="1">
    <citation type="journal article" date="2011" name="J. Gen. Appl. Microbiol.">
        <title>Draft genome sequencing of the enigmatic yeast Saitoella complicata.</title>
        <authorList>
            <person name="Nishida H."/>
            <person name="Hamamoto M."/>
            <person name="Sugiyama J."/>
        </authorList>
    </citation>
    <scope>NUCLEOTIDE SEQUENCE [LARGE SCALE GENOMIC DNA]</scope>
    <source>
        <strain evidence="19 20">NRRL Y-17804</strain>
    </source>
</reference>
<dbReference type="CDD" id="cd16100">
    <property type="entry name" value="ARID"/>
    <property type="match status" value="1"/>
</dbReference>
<evidence type="ECO:0000256" key="14">
    <source>
        <dbReference type="SAM" id="MobiDB-lite"/>
    </source>
</evidence>
<dbReference type="EC" id="1.14.11.67" evidence="4"/>
<evidence type="ECO:0000256" key="13">
    <source>
        <dbReference type="PROSITE-ProRule" id="PRU00146"/>
    </source>
</evidence>
<protein>
    <recommendedName>
        <fullName evidence="4">[histone H3]-trimethyl-L-lysine(4) demethylase</fullName>
        <ecNumber evidence="4">1.14.11.67</ecNumber>
    </recommendedName>
</protein>
<dbReference type="GO" id="GO:0006355">
    <property type="term" value="P:regulation of DNA-templated transcription"/>
    <property type="evidence" value="ECO:0007669"/>
    <property type="project" value="TreeGrafter"/>
</dbReference>
<dbReference type="GO" id="GO:0000785">
    <property type="term" value="C:chromatin"/>
    <property type="evidence" value="ECO:0007669"/>
    <property type="project" value="TreeGrafter"/>
</dbReference>
<keyword evidence="11" id="KW-0539">Nucleus</keyword>
<dbReference type="SUPFAM" id="SSF57903">
    <property type="entry name" value="FYVE/PHD zinc finger"/>
    <property type="match status" value="3"/>
</dbReference>
<comment type="cofactor">
    <cofactor evidence="1">
        <name>Fe(2+)</name>
        <dbReference type="ChEBI" id="CHEBI:29033"/>
    </cofactor>
</comment>
<dbReference type="InterPro" id="IPR013083">
    <property type="entry name" value="Znf_RING/FYVE/PHD"/>
</dbReference>
<dbReference type="Proteomes" id="UP000033140">
    <property type="component" value="Unassembled WGS sequence"/>
</dbReference>
<dbReference type="PROSITE" id="PS51184">
    <property type="entry name" value="JMJC"/>
    <property type="match status" value="1"/>
</dbReference>
<dbReference type="Pfam" id="PF08429">
    <property type="entry name" value="PLU-1"/>
    <property type="match status" value="1"/>
</dbReference>
<dbReference type="EMBL" id="BACD03000020">
    <property type="protein sequence ID" value="GAO49138.1"/>
    <property type="molecule type" value="Genomic_DNA"/>
</dbReference>
<keyword evidence="8" id="KW-0862">Zinc</keyword>
<dbReference type="SMART" id="SM00501">
    <property type="entry name" value="BRIGHT"/>
    <property type="match status" value="1"/>
</dbReference>
<feature type="compositionally biased region" description="Basic and acidic residues" evidence="14">
    <location>
        <begin position="893"/>
        <end position="904"/>
    </location>
</feature>